<organism evidence="2 3">
    <name type="scientific">Phytophthora cactorum</name>
    <dbReference type="NCBI Taxonomy" id="29920"/>
    <lineage>
        <taxon>Eukaryota</taxon>
        <taxon>Sar</taxon>
        <taxon>Stramenopiles</taxon>
        <taxon>Oomycota</taxon>
        <taxon>Peronosporomycetes</taxon>
        <taxon>Peronosporales</taxon>
        <taxon>Peronosporaceae</taxon>
        <taxon>Phytophthora</taxon>
    </lineage>
</organism>
<evidence type="ECO:0000313" key="2">
    <source>
        <dbReference type="EMBL" id="KAG6947614.1"/>
    </source>
</evidence>
<keyword evidence="1" id="KW-1133">Transmembrane helix</keyword>
<name>A0A8T1TT88_9STRA</name>
<feature type="non-terminal residue" evidence="2">
    <location>
        <position position="151"/>
    </location>
</feature>
<gene>
    <name evidence="2" type="ORF">JG687_00015985</name>
</gene>
<protein>
    <recommendedName>
        <fullName evidence="4">RxLR effector protein</fullName>
    </recommendedName>
</protein>
<accession>A0A8T1TT88</accession>
<proteinExistence type="predicted"/>
<dbReference type="Proteomes" id="UP000688947">
    <property type="component" value="Unassembled WGS sequence"/>
</dbReference>
<evidence type="ECO:0000256" key="1">
    <source>
        <dbReference type="SAM" id="Phobius"/>
    </source>
</evidence>
<evidence type="ECO:0000313" key="3">
    <source>
        <dbReference type="Proteomes" id="UP000688947"/>
    </source>
</evidence>
<keyword evidence="1" id="KW-0812">Transmembrane</keyword>
<reference evidence="2" key="1">
    <citation type="submission" date="2021-01" db="EMBL/GenBank/DDBJ databases">
        <title>Phytophthora aleatoria, a newly-described species from Pinus radiata is distinct from Phytophthora cactorum isolates based on comparative genomics.</title>
        <authorList>
            <person name="Mcdougal R."/>
            <person name="Panda P."/>
            <person name="Williams N."/>
            <person name="Studholme D.J."/>
        </authorList>
    </citation>
    <scope>NUCLEOTIDE SEQUENCE</scope>
    <source>
        <strain evidence="2">NZFS 3830</strain>
    </source>
</reference>
<comment type="caution">
    <text evidence="2">The sequence shown here is derived from an EMBL/GenBank/DDBJ whole genome shotgun (WGS) entry which is preliminary data.</text>
</comment>
<sequence>SPPLTRSATTVCHDAFRVFPRSGCGHFHCELPQFRLRQGTSQNQSLRRDVEKCSRENEREWGQIPGMDECCNERKGPRRIRSTWNSSFDTRKASGQLKNVDEKQAAKLTENVAEEVVKNSTKWRFVKKALVITFGVGIAALIVVGIDAMAS</sequence>
<keyword evidence="1" id="KW-0472">Membrane</keyword>
<dbReference type="OrthoDB" id="125178at2759"/>
<evidence type="ECO:0008006" key="4">
    <source>
        <dbReference type="Google" id="ProtNLM"/>
    </source>
</evidence>
<dbReference type="AlphaFoldDB" id="A0A8T1TT88"/>
<dbReference type="EMBL" id="JAENGZ010001516">
    <property type="protein sequence ID" value="KAG6947614.1"/>
    <property type="molecule type" value="Genomic_DNA"/>
</dbReference>
<dbReference type="VEuPathDB" id="FungiDB:PC110_g17806"/>
<feature type="transmembrane region" description="Helical" evidence="1">
    <location>
        <begin position="129"/>
        <end position="150"/>
    </location>
</feature>